<reference evidence="2" key="2">
    <citation type="submission" date="2015-01" db="EMBL/GenBank/DDBJ databases">
        <title>Evolutionary Origins and Diversification of the Mycorrhizal Mutualists.</title>
        <authorList>
            <consortium name="DOE Joint Genome Institute"/>
            <consortium name="Mycorrhizal Genomics Consortium"/>
            <person name="Kohler A."/>
            <person name="Kuo A."/>
            <person name="Nagy L.G."/>
            <person name="Floudas D."/>
            <person name="Copeland A."/>
            <person name="Barry K.W."/>
            <person name="Cichocki N."/>
            <person name="Veneault-Fourrey C."/>
            <person name="LaButti K."/>
            <person name="Lindquist E.A."/>
            <person name="Lipzen A."/>
            <person name="Lundell T."/>
            <person name="Morin E."/>
            <person name="Murat C."/>
            <person name="Riley R."/>
            <person name="Ohm R."/>
            <person name="Sun H."/>
            <person name="Tunlid A."/>
            <person name="Henrissat B."/>
            <person name="Grigoriev I.V."/>
            <person name="Hibbett D.S."/>
            <person name="Martin F."/>
        </authorList>
    </citation>
    <scope>NUCLEOTIDE SEQUENCE [LARGE SCALE GENOMIC DNA]</scope>
    <source>
        <strain evidence="2">Ve08.2h10</strain>
    </source>
</reference>
<reference evidence="1 2" key="1">
    <citation type="submission" date="2014-04" db="EMBL/GenBank/DDBJ databases">
        <authorList>
            <consortium name="DOE Joint Genome Institute"/>
            <person name="Kuo A."/>
            <person name="Kohler A."/>
            <person name="Jargeat P."/>
            <person name="Nagy L.G."/>
            <person name="Floudas D."/>
            <person name="Copeland A."/>
            <person name="Barry K.W."/>
            <person name="Cichocki N."/>
            <person name="Veneault-Fourrey C."/>
            <person name="LaButti K."/>
            <person name="Lindquist E.A."/>
            <person name="Lipzen A."/>
            <person name="Lundell T."/>
            <person name="Morin E."/>
            <person name="Murat C."/>
            <person name="Sun H."/>
            <person name="Tunlid A."/>
            <person name="Henrissat B."/>
            <person name="Grigoriev I.V."/>
            <person name="Hibbett D.S."/>
            <person name="Martin F."/>
            <person name="Nordberg H.P."/>
            <person name="Cantor M.N."/>
            <person name="Hua S.X."/>
        </authorList>
    </citation>
    <scope>NUCLEOTIDE SEQUENCE [LARGE SCALE GENOMIC DNA]</scope>
    <source>
        <strain evidence="1 2">Ve08.2h10</strain>
    </source>
</reference>
<organism evidence="1 2">
    <name type="scientific">Paxillus rubicundulus Ve08.2h10</name>
    <dbReference type="NCBI Taxonomy" id="930991"/>
    <lineage>
        <taxon>Eukaryota</taxon>
        <taxon>Fungi</taxon>
        <taxon>Dikarya</taxon>
        <taxon>Basidiomycota</taxon>
        <taxon>Agaricomycotina</taxon>
        <taxon>Agaricomycetes</taxon>
        <taxon>Agaricomycetidae</taxon>
        <taxon>Boletales</taxon>
        <taxon>Paxilineae</taxon>
        <taxon>Paxillaceae</taxon>
        <taxon>Paxillus</taxon>
    </lineage>
</organism>
<dbReference type="HOGENOM" id="CLU_2073911_0_0_1"/>
<keyword evidence="2" id="KW-1185">Reference proteome</keyword>
<dbReference type="AlphaFoldDB" id="A0A0D0DW85"/>
<name>A0A0D0DW85_9AGAM</name>
<dbReference type="InParanoid" id="A0A0D0DW85"/>
<dbReference type="Proteomes" id="UP000054538">
    <property type="component" value="Unassembled WGS sequence"/>
</dbReference>
<proteinExistence type="predicted"/>
<evidence type="ECO:0000313" key="2">
    <source>
        <dbReference type="Proteomes" id="UP000054538"/>
    </source>
</evidence>
<evidence type="ECO:0000313" key="1">
    <source>
        <dbReference type="EMBL" id="KIK99508.1"/>
    </source>
</evidence>
<protein>
    <submittedName>
        <fullName evidence="1">Uncharacterized protein</fullName>
    </submittedName>
</protein>
<accession>A0A0D0DW85</accession>
<sequence>MHATAYYCGWIRCEQSQGYQKTRLVSHTLQLFTVVSSVGAEIRSMGWLSVNLEPWPVLAIIEPRAIGPLLYYRLAVRVLAQNLRRETSALWFRYKGSSRLFGSISCMCLKFSVSYCPW</sequence>
<gene>
    <name evidence="1" type="ORF">PAXRUDRAFT_504727</name>
</gene>
<dbReference type="EMBL" id="KN824857">
    <property type="protein sequence ID" value="KIK99508.1"/>
    <property type="molecule type" value="Genomic_DNA"/>
</dbReference>